<dbReference type="RefSeq" id="WP_345014446.1">
    <property type="nucleotide sequence ID" value="NZ_BAABFC010000024.1"/>
</dbReference>
<comment type="caution">
    <text evidence="4">The sequence shown here is derived from an EMBL/GenBank/DDBJ whole genome shotgun (WGS) entry which is preliminary data.</text>
</comment>
<keyword evidence="2" id="KW-0175">Coiled coil</keyword>
<feature type="domain" description="GGDEF" evidence="3">
    <location>
        <begin position="205"/>
        <end position="340"/>
    </location>
</feature>
<feature type="coiled-coil region" evidence="2">
    <location>
        <begin position="151"/>
        <end position="178"/>
    </location>
</feature>
<evidence type="ECO:0000313" key="5">
    <source>
        <dbReference type="Proteomes" id="UP001501321"/>
    </source>
</evidence>
<evidence type="ECO:0000256" key="1">
    <source>
        <dbReference type="ARBA" id="ARBA00012528"/>
    </source>
</evidence>
<dbReference type="Gene3D" id="3.30.70.270">
    <property type="match status" value="1"/>
</dbReference>
<dbReference type="InterPro" id="IPR000160">
    <property type="entry name" value="GGDEF_dom"/>
</dbReference>
<protein>
    <recommendedName>
        <fullName evidence="1">diguanylate cyclase</fullName>
        <ecNumber evidence="1">2.7.7.65</ecNumber>
    </recommendedName>
</protein>
<dbReference type="NCBIfam" id="TIGR00254">
    <property type="entry name" value="GGDEF"/>
    <property type="match status" value="1"/>
</dbReference>
<dbReference type="PANTHER" id="PTHR45138">
    <property type="entry name" value="REGULATORY COMPONENTS OF SENSORY TRANSDUCTION SYSTEM"/>
    <property type="match status" value="1"/>
</dbReference>
<reference evidence="5" key="1">
    <citation type="journal article" date="2019" name="Int. J. Syst. Evol. Microbiol.">
        <title>The Global Catalogue of Microorganisms (GCM) 10K type strain sequencing project: providing services to taxonomists for standard genome sequencing and annotation.</title>
        <authorList>
            <consortium name="The Broad Institute Genomics Platform"/>
            <consortium name="The Broad Institute Genome Sequencing Center for Infectious Disease"/>
            <person name="Wu L."/>
            <person name="Ma J."/>
        </authorList>
    </citation>
    <scope>NUCLEOTIDE SEQUENCE [LARGE SCALE GENOMIC DNA]</scope>
    <source>
        <strain evidence="5">JCM 32226</strain>
    </source>
</reference>
<sequence length="340" mass="38371">MSKDSFTEASAYLKQALPLMIKYQIPTTPTNYAVWYTYVAQRNPGLSQAIDDSIRQQGHCSAHTSERLYQQHVADEASQSIEQTKLSLEAMLLELGATMADTLSDTGQFQQVLENSFAKLTRFESEGLSIEETTGLVRELIQGSRDISQSTRLFTSQLAEANKEIAELKQSLAKSRELAYQDALTGLLNRRAFDEALRGYLTSDSPFSLVLMDIDHFKRLNDQYGHLFGDQVLKALARRLSEACKDGEVAYRIGGEEMVIVLPKRNLTVARQFAEALRRAIERLSIMDKRSGERVSRITASFGVTEFKPSDDYETLMRRVDDQLYQAKALGRNRVMPMSL</sequence>
<gene>
    <name evidence="4" type="ORF">GCM10023095_29220</name>
</gene>
<dbReference type="PANTHER" id="PTHR45138:SF2">
    <property type="entry name" value="DIGUANYLATE CYCLASE VDCA"/>
    <property type="match status" value="1"/>
</dbReference>
<dbReference type="InterPro" id="IPR029787">
    <property type="entry name" value="Nucleotide_cyclase"/>
</dbReference>
<dbReference type="Proteomes" id="UP001501321">
    <property type="component" value="Unassembled WGS sequence"/>
</dbReference>
<dbReference type="SMART" id="SM00267">
    <property type="entry name" value="GGDEF"/>
    <property type="match status" value="1"/>
</dbReference>
<dbReference type="InterPro" id="IPR050469">
    <property type="entry name" value="Diguanylate_Cyclase"/>
</dbReference>
<dbReference type="Pfam" id="PF00990">
    <property type="entry name" value="GGDEF"/>
    <property type="match status" value="1"/>
</dbReference>
<evidence type="ECO:0000256" key="2">
    <source>
        <dbReference type="SAM" id="Coils"/>
    </source>
</evidence>
<name>A0ABP8QGX2_9GAMM</name>
<accession>A0ABP8QGX2</accession>
<dbReference type="InterPro" id="IPR043128">
    <property type="entry name" value="Rev_trsase/Diguanyl_cyclase"/>
</dbReference>
<evidence type="ECO:0000313" key="4">
    <source>
        <dbReference type="EMBL" id="GAA4503253.1"/>
    </source>
</evidence>
<proteinExistence type="predicted"/>
<dbReference type="SUPFAM" id="SSF55073">
    <property type="entry name" value="Nucleotide cyclase"/>
    <property type="match status" value="1"/>
</dbReference>
<dbReference type="CDD" id="cd01949">
    <property type="entry name" value="GGDEF"/>
    <property type="match status" value="1"/>
</dbReference>
<organism evidence="4 5">
    <name type="scientific">Pseudaeromonas paramecii</name>
    <dbReference type="NCBI Taxonomy" id="2138166"/>
    <lineage>
        <taxon>Bacteria</taxon>
        <taxon>Pseudomonadati</taxon>
        <taxon>Pseudomonadota</taxon>
        <taxon>Gammaproteobacteria</taxon>
        <taxon>Aeromonadales</taxon>
        <taxon>Aeromonadaceae</taxon>
        <taxon>Pseudaeromonas</taxon>
    </lineage>
</organism>
<keyword evidence="5" id="KW-1185">Reference proteome</keyword>
<dbReference type="PROSITE" id="PS50887">
    <property type="entry name" value="GGDEF"/>
    <property type="match status" value="1"/>
</dbReference>
<dbReference type="EC" id="2.7.7.65" evidence="1"/>
<evidence type="ECO:0000259" key="3">
    <source>
        <dbReference type="PROSITE" id="PS50887"/>
    </source>
</evidence>
<dbReference type="EMBL" id="BAABFC010000024">
    <property type="protein sequence ID" value="GAA4503253.1"/>
    <property type="molecule type" value="Genomic_DNA"/>
</dbReference>